<evidence type="ECO:0000313" key="2">
    <source>
        <dbReference type="Proteomes" id="UP000619295"/>
    </source>
</evidence>
<accession>A0A927EFI7</accession>
<reference evidence="1" key="1">
    <citation type="submission" date="2020-09" db="EMBL/GenBank/DDBJ databases">
        <title>Bosea spartocytisi sp. nov. a root nodule endophyte of Spartocytisus supranubius in the high mountain ecosystem fo the Teide National Park (Canary Islands, Spain).</title>
        <authorList>
            <person name="Pulido-Suarez L."/>
            <person name="Peix A."/>
            <person name="Igual J.M."/>
            <person name="Socas-Perez N."/>
            <person name="Velazquez E."/>
            <person name="Flores-Felix J.D."/>
            <person name="Leon-Barrios M."/>
        </authorList>
    </citation>
    <scope>NUCLEOTIDE SEQUENCE</scope>
    <source>
        <strain evidence="1">SSUT16</strain>
    </source>
</reference>
<proteinExistence type="predicted"/>
<comment type="caution">
    <text evidence="1">The sequence shown here is derived from an EMBL/GenBank/DDBJ whole genome shotgun (WGS) entry which is preliminary data.</text>
</comment>
<dbReference type="RefSeq" id="WP_191125619.1">
    <property type="nucleotide sequence ID" value="NZ_JACXWY010000020.1"/>
</dbReference>
<dbReference type="AlphaFoldDB" id="A0A927EFI7"/>
<name>A0A927EFI7_9HYPH</name>
<evidence type="ECO:0000313" key="1">
    <source>
        <dbReference type="EMBL" id="MBD3848626.1"/>
    </source>
</evidence>
<dbReference type="EMBL" id="JACXWY010000020">
    <property type="protein sequence ID" value="MBD3848626.1"/>
    <property type="molecule type" value="Genomic_DNA"/>
</dbReference>
<keyword evidence="2" id="KW-1185">Reference proteome</keyword>
<protein>
    <submittedName>
        <fullName evidence="1">Uncharacterized protein</fullName>
    </submittedName>
</protein>
<dbReference type="Proteomes" id="UP000619295">
    <property type="component" value="Unassembled WGS sequence"/>
</dbReference>
<gene>
    <name evidence="1" type="ORF">IED13_23265</name>
</gene>
<sequence>MPIGLDSIGDCRALAFFVASGGTAQQFLGPLQRSGQLLRIADDEMGHGASTGT</sequence>
<organism evidence="1 2">
    <name type="scientific">Bosea spartocytisi</name>
    <dbReference type="NCBI Taxonomy" id="2773451"/>
    <lineage>
        <taxon>Bacteria</taxon>
        <taxon>Pseudomonadati</taxon>
        <taxon>Pseudomonadota</taxon>
        <taxon>Alphaproteobacteria</taxon>
        <taxon>Hyphomicrobiales</taxon>
        <taxon>Boseaceae</taxon>
        <taxon>Bosea</taxon>
    </lineage>
</organism>